<evidence type="ECO:0000256" key="1">
    <source>
        <dbReference type="ARBA" id="ARBA00022741"/>
    </source>
</evidence>
<accession>A0A1B4LB09</accession>
<dbReference type="InterPro" id="IPR056098">
    <property type="entry name" value="Acb2/Tad1_hairpin"/>
</dbReference>
<dbReference type="GO" id="GO:0000166">
    <property type="term" value="F:nucleotide binding"/>
    <property type="evidence" value="ECO:0007669"/>
    <property type="project" value="UniProtKB-KW"/>
</dbReference>
<name>A0A1B4LB09_9BURK</name>
<evidence type="ECO:0000313" key="4">
    <source>
        <dbReference type="Proteomes" id="UP000243680"/>
    </source>
</evidence>
<dbReference type="Pfam" id="PF24729">
    <property type="entry name" value="Acb2_Tad1_hairpin"/>
    <property type="match status" value="1"/>
</dbReference>
<evidence type="ECO:0000313" key="3">
    <source>
        <dbReference type="EMBL" id="AOJ74348.1"/>
    </source>
</evidence>
<evidence type="ECO:0000259" key="2">
    <source>
        <dbReference type="Pfam" id="PF24729"/>
    </source>
</evidence>
<dbReference type="Proteomes" id="UP000243680">
    <property type="component" value="Chromosome 1"/>
</dbReference>
<protein>
    <recommendedName>
        <fullName evidence="2">Acb2/Tad1 hairpin domain-containing protein</fullName>
    </recommendedName>
</protein>
<feature type="domain" description="Acb2/Tad1 hairpin" evidence="2">
    <location>
        <begin position="8"/>
        <end position="110"/>
    </location>
</feature>
<dbReference type="AlphaFoldDB" id="A0A1B4LB09"/>
<dbReference type="EMBL" id="CP013420">
    <property type="protein sequence ID" value="AOJ74348.1"/>
    <property type="molecule type" value="Genomic_DNA"/>
</dbReference>
<dbReference type="RefSeq" id="WP_069238787.1">
    <property type="nucleotide sequence ID" value="NZ_CP013420.1"/>
</dbReference>
<keyword evidence="1" id="KW-0547">Nucleotide-binding</keyword>
<reference evidence="3 4" key="1">
    <citation type="submission" date="2015-12" db="EMBL/GenBank/DDBJ databases">
        <title>Diversity of Burkholderia near neighbor genomes.</title>
        <authorList>
            <person name="Sahl J."/>
            <person name="Wagner D."/>
            <person name="Keim P."/>
        </authorList>
    </citation>
    <scope>NUCLEOTIDE SEQUENCE [LARGE SCALE GENOMIC DNA]</scope>
    <source>
        <strain evidence="3 4">MSMB0783</strain>
    </source>
</reference>
<sequence length="115" mass="12873">MDNQHKHIKGYRDLSAAEIDLMNRIKAKGAELISLQFELKNLLDTQWATKRSDAQRSLDRPEGLGVDISQGATDECREFQRFEAAEPHRWVAIAKTDIQTGIMALVRAVAQPAGV</sequence>
<proteinExistence type="predicted"/>
<organism evidence="3 4">
    <name type="scientific">Burkholderia ubonensis</name>
    <dbReference type="NCBI Taxonomy" id="101571"/>
    <lineage>
        <taxon>Bacteria</taxon>
        <taxon>Pseudomonadati</taxon>
        <taxon>Pseudomonadota</taxon>
        <taxon>Betaproteobacteria</taxon>
        <taxon>Burkholderiales</taxon>
        <taxon>Burkholderiaceae</taxon>
        <taxon>Burkholderia</taxon>
        <taxon>Burkholderia cepacia complex</taxon>
    </lineage>
</organism>
<gene>
    <name evidence="3" type="ORF">WJ35_04155</name>
</gene>